<evidence type="ECO:0000313" key="1">
    <source>
        <dbReference type="EMBL" id="OZC11693.1"/>
    </source>
</evidence>
<organism evidence="1 2">
    <name type="scientific">Onchocerca flexuosa</name>
    <dbReference type="NCBI Taxonomy" id="387005"/>
    <lineage>
        <taxon>Eukaryota</taxon>
        <taxon>Metazoa</taxon>
        <taxon>Ecdysozoa</taxon>
        <taxon>Nematoda</taxon>
        <taxon>Chromadorea</taxon>
        <taxon>Rhabditida</taxon>
        <taxon>Spirurina</taxon>
        <taxon>Spiruromorpha</taxon>
        <taxon>Filarioidea</taxon>
        <taxon>Onchocercidae</taxon>
        <taxon>Onchocerca</taxon>
    </lineage>
</organism>
<name>A0A238C2L9_9BILA</name>
<gene>
    <name evidence="1" type="ORF">X798_01556</name>
</gene>
<sequence>MLDNASLGSDPPLFLPTCYQKMVQLLLLNFIPKTGQRISWHFDQTIDMPAVIPRSGEVRIISDLIILLEIRIEVQFLTEILVRNGFRTEWNRDNADDPIHDSGHHVIRILINNWIQRNATLDDKDRERWLQQMTHKMARWPSGLR</sequence>
<accession>A0A238C2L9</accession>
<dbReference type="EMBL" id="KZ269980">
    <property type="protein sequence ID" value="OZC11693.1"/>
    <property type="molecule type" value="Genomic_DNA"/>
</dbReference>
<protein>
    <submittedName>
        <fullName evidence="1">Uncharacterized protein</fullName>
    </submittedName>
</protein>
<dbReference type="AlphaFoldDB" id="A0A238C2L9"/>
<evidence type="ECO:0000313" key="2">
    <source>
        <dbReference type="Proteomes" id="UP000242913"/>
    </source>
</evidence>
<proteinExistence type="predicted"/>
<dbReference type="Proteomes" id="UP000242913">
    <property type="component" value="Unassembled WGS sequence"/>
</dbReference>
<reference evidence="1 2" key="1">
    <citation type="submission" date="2015-12" db="EMBL/GenBank/DDBJ databases">
        <title>Draft genome of the nematode, Onchocerca flexuosa.</title>
        <authorList>
            <person name="Mitreva M."/>
        </authorList>
    </citation>
    <scope>NUCLEOTIDE SEQUENCE [LARGE SCALE GENOMIC DNA]</scope>
    <source>
        <strain evidence="1">Red Deer</strain>
    </source>
</reference>
<keyword evidence="2" id="KW-1185">Reference proteome</keyword>